<evidence type="ECO:0000313" key="5">
    <source>
        <dbReference type="EMBL" id="MBF4985518.1"/>
    </source>
</evidence>
<feature type="domain" description="Glycosyltransferase 2-like" evidence="4">
    <location>
        <begin position="221"/>
        <end position="331"/>
    </location>
</feature>
<evidence type="ECO:0000259" key="4">
    <source>
        <dbReference type="Pfam" id="PF00535"/>
    </source>
</evidence>
<gene>
    <name evidence="5" type="ORF">FNJ87_14670</name>
</gene>
<comment type="similarity">
    <text evidence="1">Belongs to the glycosyltransferase 2 family.</text>
</comment>
<proteinExistence type="inferred from homology"/>
<keyword evidence="3" id="KW-0808">Transferase</keyword>
<organism evidence="5 6">
    <name type="scientific">Nonlabens mediterrranea</name>
    <dbReference type="NCBI Taxonomy" id="1419947"/>
    <lineage>
        <taxon>Bacteria</taxon>
        <taxon>Pseudomonadati</taxon>
        <taxon>Bacteroidota</taxon>
        <taxon>Flavobacteriia</taxon>
        <taxon>Flavobacteriales</taxon>
        <taxon>Flavobacteriaceae</taxon>
        <taxon>Nonlabens</taxon>
    </lineage>
</organism>
<dbReference type="Proteomes" id="UP001194729">
    <property type="component" value="Unassembled WGS sequence"/>
</dbReference>
<dbReference type="SUPFAM" id="SSF53448">
    <property type="entry name" value="Nucleotide-diphospho-sugar transferases"/>
    <property type="match status" value="1"/>
</dbReference>
<evidence type="ECO:0000256" key="3">
    <source>
        <dbReference type="ARBA" id="ARBA00022679"/>
    </source>
</evidence>
<dbReference type="PANTHER" id="PTHR43179:SF12">
    <property type="entry name" value="GALACTOFURANOSYLTRANSFERASE GLFT2"/>
    <property type="match status" value="1"/>
</dbReference>
<keyword evidence="2" id="KW-0328">Glycosyltransferase</keyword>
<protein>
    <submittedName>
        <fullName evidence="5">Glycosyltransferase</fullName>
    </submittedName>
</protein>
<reference evidence="5 6" key="1">
    <citation type="submission" date="2020-11" db="EMBL/GenBank/DDBJ databases">
        <title>P. mediterranea TC4 genome.</title>
        <authorList>
            <person name="Molmeret M."/>
        </authorList>
    </citation>
    <scope>NUCLEOTIDE SEQUENCE [LARGE SCALE GENOMIC DNA]</scope>
    <source>
        <strain evidence="5 6">TC4</strain>
    </source>
</reference>
<dbReference type="Pfam" id="PF00535">
    <property type="entry name" value="Glycos_transf_2"/>
    <property type="match status" value="1"/>
</dbReference>
<comment type="caution">
    <text evidence="5">The sequence shown here is derived from an EMBL/GenBank/DDBJ whole genome shotgun (WGS) entry which is preliminary data.</text>
</comment>
<name>A0ABS0A7Z4_9FLAO</name>
<dbReference type="InterPro" id="IPR029044">
    <property type="entry name" value="Nucleotide-diphossugar_trans"/>
</dbReference>
<evidence type="ECO:0000256" key="1">
    <source>
        <dbReference type="ARBA" id="ARBA00006739"/>
    </source>
</evidence>
<keyword evidence="6" id="KW-1185">Reference proteome</keyword>
<dbReference type="PANTHER" id="PTHR43179">
    <property type="entry name" value="RHAMNOSYLTRANSFERASE WBBL"/>
    <property type="match status" value="1"/>
</dbReference>
<accession>A0ABS0A7Z4</accession>
<evidence type="ECO:0000256" key="2">
    <source>
        <dbReference type="ARBA" id="ARBA00022676"/>
    </source>
</evidence>
<evidence type="ECO:0000313" key="6">
    <source>
        <dbReference type="Proteomes" id="UP001194729"/>
    </source>
</evidence>
<sequence>MISLVHHNDLAISQPYEGLSIIDAIYKCALKNPDEYLIIHKQDVDVKAFKEMLPELSHKAYFFSNYNHTNEDLGYVEDSPFINVNKKVKYPTWMKGTSIVCIHSKLVNSTVNSHSSFKNYLYWLNSIGKMSQTLGVLNYQIPTVLQNQHLNTAQLYKFVKQHYKTRWVFILLFCHLWYEKRFPFLAFIKSFYHSANYLKLDVDSLQKPNTKKVNGSLSYDVVIPTMGRTNYLKDVLLDLNNQNILPESVIIIEQNAGIEATSDLYFIREKHWDFKIIHEFTLITGACRARNRALALSTAEWVLLFDDDVRVEKKFSSQVSDFLNKRHVESVSFSCLQEGETEKSHNFLQWPAFGSGCSIVHQNVIKKCQFDMALEHGYGEDVDYGMQIRNAGYDVIYAPQIQLLHLKAPVGGFRKPHIFPWQDDDIQPKPSPQIMYHRRKNYTQKQFRGYKLTLFIKFYKDYSIKNPISYYNYFKKAWSNSLYWSQKFEEDAKV</sequence>
<dbReference type="InterPro" id="IPR001173">
    <property type="entry name" value="Glyco_trans_2-like"/>
</dbReference>
<dbReference type="Gene3D" id="3.90.550.10">
    <property type="entry name" value="Spore Coat Polysaccharide Biosynthesis Protein SpsA, Chain A"/>
    <property type="match status" value="1"/>
</dbReference>
<dbReference type="EMBL" id="JADKYU010000771">
    <property type="protein sequence ID" value="MBF4985518.1"/>
    <property type="molecule type" value="Genomic_DNA"/>
</dbReference>